<keyword evidence="1" id="KW-0472">Membrane</keyword>
<sequence>MKSSNLIYWITNVLFVIGIFGAGNLVITEFTIGNGCPKFGAVPACLIILICFTLPLISHLLKKWNLIYFLFTGIAALIALVASVMQFMDTAECPKSDSGIPMCYLSLLIFTSLIILKKIQLNYVNYK</sequence>
<evidence type="ECO:0000313" key="2">
    <source>
        <dbReference type="EMBL" id="KKN86677.1"/>
    </source>
</evidence>
<keyword evidence="1" id="KW-1133">Transmembrane helix</keyword>
<protein>
    <submittedName>
        <fullName evidence="2">Uncharacterized protein</fullName>
    </submittedName>
</protein>
<reference evidence="2" key="1">
    <citation type="journal article" date="2015" name="Nature">
        <title>Complex archaea that bridge the gap between prokaryotes and eukaryotes.</title>
        <authorList>
            <person name="Spang A."/>
            <person name="Saw J.H."/>
            <person name="Jorgensen S.L."/>
            <person name="Zaremba-Niedzwiedzka K."/>
            <person name="Martijn J."/>
            <person name="Lind A.E."/>
            <person name="van Eijk R."/>
            <person name="Schleper C."/>
            <person name="Guy L."/>
            <person name="Ettema T.J."/>
        </authorList>
    </citation>
    <scope>NUCLEOTIDE SEQUENCE</scope>
</reference>
<dbReference type="AlphaFoldDB" id="A0A0F9UH39"/>
<feature type="transmembrane region" description="Helical" evidence="1">
    <location>
        <begin position="67"/>
        <end position="87"/>
    </location>
</feature>
<proteinExistence type="predicted"/>
<name>A0A0F9UH39_9ZZZZ</name>
<gene>
    <name evidence="2" type="ORF">LCGC14_0266400</name>
</gene>
<dbReference type="EMBL" id="LAZR01000145">
    <property type="protein sequence ID" value="KKN86677.1"/>
    <property type="molecule type" value="Genomic_DNA"/>
</dbReference>
<organism evidence="2">
    <name type="scientific">marine sediment metagenome</name>
    <dbReference type="NCBI Taxonomy" id="412755"/>
    <lineage>
        <taxon>unclassified sequences</taxon>
        <taxon>metagenomes</taxon>
        <taxon>ecological metagenomes</taxon>
    </lineage>
</organism>
<accession>A0A0F9UH39</accession>
<feature type="transmembrane region" description="Helical" evidence="1">
    <location>
        <begin position="99"/>
        <end position="116"/>
    </location>
</feature>
<feature type="transmembrane region" description="Helical" evidence="1">
    <location>
        <begin position="6"/>
        <end position="27"/>
    </location>
</feature>
<keyword evidence="1" id="KW-0812">Transmembrane</keyword>
<comment type="caution">
    <text evidence="2">The sequence shown here is derived from an EMBL/GenBank/DDBJ whole genome shotgun (WGS) entry which is preliminary data.</text>
</comment>
<evidence type="ECO:0000256" key="1">
    <source>
        <dbReference type="SAM" id="Phobius"/>
    </source>
</evidence>
<feature type="transmembrane region" description="Helical" evidence="1">
    <location>
        <begin position="39"/>
        <end position="61"/>
    </location>
</feature>